<evidence type="ECO:0000256" key="2">
    <source>
        <dbReference type="SAM" id="Phobius"/>
    </source>
</evidence>
<sequence>MKAVFFVMEKRIQGLWRGAIFGYLLLWFLGSFWAIAALRSGSLSGVVLGIHTDLLRDYLYYGLAGAIGGSLYGLRTFHQFYYDLTMRFVYWYTMRPLLCFGCAIMTVLLFQSGILLLQLGDSPLARISVAFLSGFGYGKFIEKIKALTETLFSGEQTGSGSDGSRNGGGPPGGGTGGGADGAGGAGGGGAGGAGAGGGGG</sequence>
<comment type="caution">
    <text evidence="3">The sequence shown here is derived from an EMBL/GenBank/DDBJ whole genome shotgun (WGS) entry which is preliminary data.</text>
</comment>
<reference evidence="3 4" key="1">
    <citation type="submission" date="2024-09" db="EMBL/GenBank/DDBJ databases">
        <authorList>
            <person name="Sun Q."/>
            <person name="Mori K."/>
        </authorList>
    </citation>
    <scope>NUCLEOTIDE SEQUENCE [LARGE SCALE GENOMIC DNA]</scope>
    <source>
        <strain evidence="3 4">CCM 7759</strain>
    </source>
</reference>
<accession>A0ABV6DSQ9</accession>
<keyword evidence="4" id="KW-1185">Reference proteome</keyword>
<keyword evidence="2" id="KW-1133">Transmembrane helix</keyword>
<evidence type="ECO:0000313" key="4">
    <source>
        <dbReference type="Proteomes" id="UP001589776"/>
    </source>
</evidence>
<keyword evidence="2" id="KW-0472">Membrane</keyword>
<feature type="region of interest" description="Disordered" evidence="1">
    <location>
        <begin position="155"/>
        <end position="183"/>
    </location>
</feature>
<protein>
    <submittedName>
        <fullName evidence="3">Uncharacterized protein</fullName>
    </submittedName>
</protein>
<proteinExistence type="predicted"/>
<name>A0ABV6DSQ9_9BACL</name>
<gene>
    <name evidence="3" type="ORF">ACFFK0_24690</name>
</gene>
<feature type="compositionally biased region" description="Gly residues" evidence="1">
    <location>
        <begin position="165"/>
        <end position="183"/>
    </location>
</feature>
<evidence type="ECO:0000256" key="1">
    <source>
        <dbReference type="SAM" id="MobiDB-lite"/>
    </source>
</evidence>
<evidence type="ECO:0000313" key="3">
    <source>
        <dbReference type="EMBL" id="MFC0215598.1"/>
    </source>
</evidence>
<dbReference type="Proteomes" id="UP001589776">
    <property type="component" value="Unassembled WGS sequence"/>
</dbReference>
<feature type="transmembrane region" description="Helical" evidence="2">
    <location>
        <begin position="58"/>
        <end position="77"/>
    </location>
</feature>
<feature type="transmembrane region" description="Helical" evidence="2">
    <location>
        <begin position="20"/>
        <end position="38"/>
    </location>
</feature>
<dbReference type="RefSeq" id="WP_377473051.1">
    <property type="nucleotide sequence ID" value="NZ_JBHLWN010000100.1"/>
</dbReference>
<organism evidence="3 4">
    <name type="scientific">Paenibacillus chartarius</name>
    <dbReference type="NCBI Taxonomy" id="747481"/>
    <lineage>
        <taxon>Bacteria</taxon>
        <taxon>Bacillati</taxon>
        <taxon>Bacillota</taxon>
        <taxon>Bacilli</taxon>
        <taxon>Bacillales</taxon>
        <taxon>Paenibacillaceae</taxon>
        <taxon>Paenibacillus</taxon>
    </lineage>
</organism>
<dbReference type="EMBL" id="JBHLWN010000100">
    <property type="protein sequence ID" value="MFC0215598.1"/>
    <property type="molecule type" value="Genomic_DNA"/>
</dbReference>
<keyword evidence="2" id="KW-0812">Transmembrane</keyword>
<feature type="transmembrane region" description="Helical" evidence="2">
    <location>
        <begin position="97"/>
        <end position="117"/>
    </location>
</feature>